<dbReference type="AlphaFoldDB" id="A0A316TXX3"/>
<proteinExistence type="predicted"/>
<organism evidence="1 2">
    <name type="scientific">Rhodohalobacter mucosus</name>
    <dbReference type="NCBI Taxonomy" id="2079485"/>
    <lineage>
        <taxon>Bacteria</taxon>
        <taxon>Pseudomonadati</taxon>
        <taxon>Balneolota</taxon>
        <taxon>Balneolia</taxon>
        <taxon>Balneolales</taxon>
        <taxon>Balneolaceae</taxon>
        <taxon>Rhodohalobacter</taxon>
    </lineage>
</organism>
<gene>
    <name evidence="1" type="ORF">DDZ15_04815</name>
</gene>
<dbReference type="RefSeq" id="WP_109645434.1">
    <property type="nucleotide sequence ID" value="NZ_QGGB01000003.1"/>
</dbReference>
<accession>A0A316TXX3</accession>
<protein>
    <submittedName>
        <fullName evidence="1">Uncharacterized protein</fullName>
    </submittedName>
</protein>
<evidence type="ECO:0000313" key="2">
    <source>
        <dbReference type="Proteomes" id="UP000245533"/>
    </source>
</evidence>
<keyword evidence="2" id="KW-1185">Reference proteome</keyword>
<dbReference type="OrthoDB" id="1525235at2"/>
<dbReference type="EMBL" id="QGGB01000003">
    <property type="protein sequence ID" value="PWN07582.1"/>
    <property type="molecule type" value="Genomic_DNA"/>
</dbReference>
<sequence length="101" mass="11418">MNISLREDEVISGFILDYSDQCLNGAEELSFKELLCSDNDLRRAVDASDVMPRILRKLPQKGVSDLFDRKMAAAFAMELEKENSRLNAAKSCSKRLSANRF</sequence>
<dbReference type="Proteomes" id="UP000245533">
    <property type="component" value="Unassembled WGS sequence"/>
</dbReference>
<comment type="caution">
    <text evidence="1">The sequence shown here is derived from an EMBL/GenBank/DDBJ whole genome shotgun (WGS) entry which is preliminary data.</text>
</comment>
<name>A0A316TXX3_9BACT</name>
<evidence type="ECO:0000313" key="1">
    <source>
        <dbReference type="EMBL" id="PWN07582.1"/>
    </source>
</evidence>
<reference evidence="1 2" key="1">
    <citation type="submission" date="2018-05" db="EMBL/GenBank/DDBJ databases">
        <title>Rhodohalobacter halophilus gen. nov., sp. nov., a moderately halophilic member of the family Balneolaceae.</title>
        <authorList>
            <person name="Liu Z.-W."/>
        </authorList>
    </citation>
    <scope>NUCLEOTIDE SEQUENCE [LARGE SCALE GENOMIC DNA]</scope>
    <source>
        <strain evidence="1 2">8A47</strain>
    </source>
</reference>